<sequence>YFDDYLEEALSMNKKKVIYNYNIEQSNQLIKKGMFPIGCGINPKLGGFFLVFSGTPGYFNTLDLIALENQQNEQIQE</sequence>
<accession>A0A9X5BLC3</accession>
<reference evidence="1" key="1">
    <citation type="submission" date="2018-09" db="EMBL/GenBank/DDBJ databases">
        <title>Murine metabolic-syndrome-specific gut microbial biobank.</title>
        <authorList>
            <person name="Liu C."/>
        </authorList>
    </citation>
    <scope>NUCLEOTIDE SEQUENCE</scope>
    <source>
        <strain evidence="1">D42-62</strain>
    </source>
</reference>
<feature type="non-terminal residue" evidence="1">
    <location>
        <position position="1"/>
    </location>
</feature>
<proteinExistence type="predicted"/>
<dbReference type="RefSeq" id="WP_277935648.1">
    <property type="nucleotide sequence ID" value="NZ_QZDT01000211.1"/>
</dbReference>
<dbReference type="AlphaFoldDB" id="A0A9X5BLC3"/>
<evidence type="ECO:0000313" key="2">
    <source>
        <dbReference type="Proteomes" id="UP001154420"/>
    </source>
</evidence>
<evidence type="ECO:0000313" key="1">
    <source>
        <dbReference type="EMBL" id="NBJ95747.1"/>
    </source>
</evidence>
<keyword evidence="2" id="KW-1185">Reference proteome</keyword>
<comment type="caution">
    <text evidence="1">The sequence shown here is derived from an EMBL/GenBank/DDBJ whole genome shotgun (WGS) entry which is preliminary data.</text>
</comment>
<gene>
    <name evidence="1" type="ORF">D5281_25475</name>
</gene>
<dbReference type="EMBL" id="QZDT01000211">
    <property type="protein sequence ID" value="NBJ95747.1"/>
    <property type="molecule type" value="Genomic_DNA"/>
</dbReference>
<organism evidence="1 2">
    <name type="scientific">Parablautia muri</name>
    <dbReference type="NCBI Taxonomy" id="2320879"/>
    <lineage>
        <taxon>Bacteria</taxon>
        <taxon>Bacillati</taxon>
        <taxon>Bacillota</taxon>
        <taxon>Clostridia</taxon>
        <taxon>Lachnospirales</taxon>
        <taxon>Lachnospiraceae</taxon>
        <taxon>Parablautia</taxon>
    </lineage>
</organism>
<name>A0A9X5BLC3_9FIRM</name>
<protein>
    <submittedName>
        <fullName evidence="1">Uncharacterized protein</fullName>
    </submittedName>
</protein>
<dbReference type="Proteomes" id="UP001154420">
    <property type="component" value="Unassembled WGS sequence"/>
</dbReference>